<reference evidence="2" key="1">
    <citation type="submission" date="2018-12" db="EMBL/GenBank/DDBJ databases">
        <authorList>
            <person name="Will S."/>
            <person name="Neumann-Schaal M."/>
            <person name="Henke P."/>
        </authorList>
    </citation>
    <scope>NUCLEOTIDE SEQUENCE</scope>
    <source>
        <strain evidence="2">PCC 7102</strain>
    </source>
</reference>
<reference evidence="2" key="2">
    <citation type="journal article" date="2019" name="Genome Biol. Evol.">
        <title>Day and night: Metabolic profiles and evolutionary relationships of six axenic non-marine cyanobacteria.</title>
        <authorList>
            <person name="Will S.E."/>
            <person name="Henke P."/>
            <person name="Boedeker C."/>
            <person name="Huang S."/>
            <person name="Brinkmann H."/>
            <person name="Rohde M."/>
            <person name="Jarek M."/>
            <person name="Friedl T."/>
            <person name="Seufert S."/>
            <person name="Schumacher M."/>
            <person name="Overmann J."/>
            <person name="Neumann-Schaal M."/>
            <person name="Petersen J."/>
        </authorList>
    </citation>
    <scope>NUCLEOTIDE SEQUENCE [LARGE SCALE GENOMIC DNA]</scope>
    <source>
        <strain evidence="2">PCC 7102</strain>
    </source>
</reference>
<feature type="domain" description="DUF1400" evidence="1">
    <location>
        <begin position="50"/>
        <end position="174"/>
    </location>
</feature>
<evidence type="ECO:0000313" key="3">
    <source>
        <dbReference type="Proteomes" id="UP000271624"/>
    </source>
</evidence>
<dbReference type="Pfam" id="PF07176">
    <property type="entry name" value="DUF1400"/>
    <property type="match status" value="1"/>
</dbReference>
<accession>A0A433UUQ4</accession>
<dbReference type="RefSeq" id="WP_233787962.1">
    <property type="nucleotide sequence ID" value="NZ_RSCL01000031.1"/>
</dbReference>
<keyword evidence="3" id="KW-1185">Reference proteome</keyword>
<gene>
    <name evidence="2" type="ORF">DSM106972_083120</name>
</gene>
<dbReference type="AlphaFoldDB" id="A0A433UUQ4"/>
<dbReference type="InterPro" id="IPR010802">
    <property type="entry name" value="DUF1400"/>
</dbReference>
<name>A0A433UUQ4_9CYAN</name>
<evidence type="ECO:0000313" key="2">
    <source>
        <dbReference type="EMBL" id="RUS97575.1"/>
    </source>
</evidence>
<proteinExistence type="predicted"/>
<protein>
    <recommendedName>
        <fullName evidence="1">DUF1400 domain-containing protein</fullName>
    </recommendedName>
</protein>
<dbReference type="Proteomes" id="UP000271624">
    <property type="component" value="Unassembled WGS sequence"/>
</dbReference>
<organism evidence="2 3">
    <name type="scientific">Dulcicalothrix desertica PCC 7102</name>
    <dbReference type="NCBI Taxonomy" id="232991"/>
    <lineage>
        <taxon>Bacteria</taxon>
        <taxon>Bacillati</taxon>
        <taxon>Cyanobacteriota</taxon>
        <taxon>Cyanophyceae</taxon>
        <taxon>Nostocales</taxon>
        <taxon>Calotrichaceae</taxon>
        <taxon>Dulcicalothrix</taxon>
    </lineage>
</organism>
<dbReference type="EMBL" id="RSCL01000031">
    <property type="protein sequence ID" value="RUS97575.1"/>
    <property type="molecule type" value="Genomic_DNA"/>
</dbReference>
<sequence>MFLEYNSWLRMQIFKFFKHIKQRHLNFVVNPLVILGASAGVLLFSTNANAAEQVILKYGSFQGKVSTNELNQFVQTGQTTPVLKAYLQASQQTPAVARKALTAGIKADPAFLDSLLSSWAGPVLVDQIGSVVSPPGKELDQRTLRTALSESIKQNGEVTLLGAIRNYPTAAVELRGDRLVSVYERLSTFAKLF</sequence>
<comment type="caution">
    <text evidence="2">The sequence shown here is derived from an EMBL/GenBank/DDBJ whole genome shotgun (WGS) entry which is preliminary data.</text>
</comment>
<evidence type="ECO:0000259" key="1">
    <source>
        <dbReference type="Pfam" id="PF07176"/>
    </source>
</evidence>